<accession>A0A2A9NL74</accession>
<dbReference type="Proteomes" id="UP000242287">
    <property type="component" value="Unassembled WGS sequence"/>
</dbReference>
<keyword evidence="4" id="KW-1185">Reference proteome</keyword>
<evidence type="ECO:0000256" key="1">
    <source>
        <dbReference type="SAM" id="MobiDB-lite"/>
    </source>
</evidence>
<feature type="transmembrane region" description="Helical" evidence="2">
    <location>
        <begin position="94"/>
        <end position="111"/>
    </location>
</feature>
<keyword evidence="2" id="KW-0812">Transmembrane</keyword>
<dbReference type="OrthoDB" id="3516995at2759"/>
<evidence type="ECO:0000313" key="4">
    <source>
        <dbReference type="Proteomes" id="UP000242287"/>
    </source>
</evidence>
<evidence type="ECO:0000256" key="2">
    <source>
        <dbReference type="SAM" id="Phobius"/>
    </source>
</evidence>
<name>A0A2A9NL74_9AGAR</name>
<evidence type="ECO:0000313" key="3">
    <source>
        <dbReference type="EMBL" id="PFH49017.1"/>
    </source>
</evidence>
<organism evidence="3 4">
    <name type="scientific">Amanita thiersii Skay4041</name>
    <dbReference type="NCBI Taxonomy" id="703135"/>
    <lineage>
        <taxon>Eukaryota</taxon>
        <taxon>Fungi</taxon>
        <taxon>Dikarya</taxon>
        <taxon>Basidiomycota</taxon>
        <taxon>Agaricomycotina</taxon>
        <taxon>Agaricomycetes</taxon>
        <taxon>Agaricomycetidae</taxon>
        <taxon>Agaricales</taxon>
        <taxon>Pluteineae</taxon>
        <taxon>Amanitaceae</taxon>
        <taxon>Amanita</taxon>
    </lineage>
</organism>
<dbReference type="AlphaFoldDB" id="A0A2A9NL74"/>
<reference evidence="3 4" key="1">
    <citation type="submission" date="2014-02" db="EMBL/GenBank/DDBJ databases">
        <title>Transposable element dynamics among asymbiotic and ectomycorrhizal Amanita fungi.</title>
        <authorList>
            <consortium name="DOE Joint Genome Institute"/>
            <person name="Hess J."/>
            <person name="Skrede I."/>
            <person name="Wolfe B."/>
            <person name="LaButti K."/>
            <person name="Ohm R.A."/>
            <person name="Grigoriev I.V."/>
            <person name="Pringle A."/>
        </authorList>
    </citation>
    <scope>NUCLEOTIDE SEQUENCE [LARGE SCALE GENOMIC DNA]</scope>
    <source>
        <strain evidence="3 4">SKay4041</strain>
    </source>
</reference>
<proteinExistence type="predicted"/>
<feature type="region of interest" description="Disordered" evidence="1">
    <location>
        <begin position="1"/>
        <end position="21"/>
    </location>
</feature>
<keyword evidence="2" id="KW-1133">Transmembrane helix</keyword>
<sequence length="147" mass="16417">MATTNILYPDNKNRDSRVTQLTGDITSLQSQIKRSLEDSEKHDEKTLKDLDEIAKKQGFKTRDEYLKNAEKNLSEDDKKVYDDMKKQFEKDSRMDIVIASGLGVVAMGVAFTKNAAAISTIFKGSLLRITLQAIGLGLYRTITGQPA</sequence>
<keyword evidence="2" id="KW-0472">Membrane</keyword>
<protein>
    <submittedName>
        <fullName evidence="3">Uncharacterized protein</fullName>
    </submittedName>
</protein>
<gene>
    <name evidence="3" type="ORF">AMATHDRAFT_49045</name>
</gene>
<dbReference type="EMBL" id="KZ302042">
    <property type="protein sequence ID" value="PFH49017.1"/>
    <property type="molecule type" value="Genomic_DNA"/>
</dbReference>